<gene>
    <name evidence="10" type="ORF">EPI10_001079</name>
</gene>
<reference evidence="10" key="1">
    <citation type="submission" date="2019-08" db="EMBL/GenBank/DDBJ databases">
        <authorList>
            <person name="Liu F."/>
        </authorList>
    </citation>
    <scope>NUCLEOTIDE SEQUENCE [LARGE SCALE GENOMIC DNA]</scope>
    <source>
        <strain evidence="10">PA1801</strain>
        <tissue evidence="10">Leaf</tissue>
    </source>
</reference>
<feature type="transmembrane region" description="Helical" evidence="8">
    <location>
        <begin position="250"/>
        <end position="268"/>
    </location>
</feature>
<keyword evidence="6" id="KW-0764">Sulfate transport</keyword>
<keyword evidence="11" id="KW-1185">Reference proteome</keyword>
<dbReference type="PROSITE" id="PS50801">
    <property type="entry name" value="STAS"/>
    <property type="match status" value="1"/>
</dbReference>
<comment type="caution">
    <text evidence="10">The sequence shown here is derived from an EMBL/GenBank/DDBJ whole genome shotgun (WGS) entry which is preliminary data.</text>
</comment>
<evidence type="ECO:0000256" key="5">
    <source>
        <dbReference type="ARBA" id="ARBA00022989"/>
    </source>
</evidence>
<dbReference type="OrthoDB" id="288203at2759"/>
<evidence type="ECO:0000256" key="7">
    <source>
        <dbReference type="ARBA" id="ARBA00023136"/>
    </source>
</evidence>
<keyword evidence="7 8" id="KW-0472">Membrane</keyword>
<dbReference type="SUPFAM" id="SSF52091">
    <property type="entry name" value="SpoIIaa-like"/>
    <property type="match status" value="1"/>
</dbReference>
<evidence type="ECO:0000256" key="6">
    <source>
        <dbReference type="ARBA" id="ARBA00023032"/>
    </source>
</evidence>
<feature type="transmembrane region" description="Helical" evidence="8">
    <location>
        <begin position="223"/>
        <end position="244"/>
    </location>
</feature>
<evidence type="ECO:0000256" key="8">
    <source>
        <dbReference type="SAM" id="Phobius"/>
    </source>
</evidence>
<evidence type="ECO:0000256" key="1">
    <source>
        <dbReference type="ARBA" id="ARBA00004141"/>
    </source>
</evidence>
<keyword evidence="4" id="KW-0769">Symport</keyword>
<keyword evidence="2" id="KW-0813">Transport</keyword>
<dbReference type="Pfam" id="PF01740">
    <property type="entry name" value="STAS"/>
    <property type="match status" value="1"/>
</dbReference>
<dbReference type="InterPro" id="IPR011547">
    <property type="entry name" value="SLC26A/SulP_dom"/>
</dbReference>
<dbReference type="InterPro" id="IPR002645">
    <property type="entry name" value="STAS_dom"/>
</dbReference>
<keyword evidence="5 8" id="KW-1133">Transmembrane helix</keyword>
<dbReference type="GO" id="GO:0015293">
    <property type="term" value="F:symporter activity"/>
    <property type="evidence" value="ECO:0007669"/>
    <property type="project" value="UniProtKB-KW"/>
</dbReference>
<evidence type="ECO:0000313" key="10">
    <source>
        <dbReference type="EMBL" id="KAA3465947.1"/>
    </source>
</evidence>
<dbReference type="PANTHER" id="PTHR11814">
    <property type="entry name" value="SULFATE TRANSPORTER"/>
    <property type="match status" value="1"/>
</dbReference>
<dbReference type="AlphaFoldDB" id="A0A5B6V9Z6"/>
<dbReference type="FunFam" id="3.30.750.24:FF:000002">
    <property type="entry name" value="Sulfate transporter 31"/>
    <property type="match status" value="1"/>
</dbReference>
<proteinExistence type="predicted"/>
<feature type="domain" description="STAS" evidence="9">
    <location>
        <begin position="336"/>
        <end position="459"/>
    </location>
</feature>
<dbReference type="GO" id="GO:0016020">
    <property type="term" value="C:membrane"/>
    <property type="evidence" value="ECO:0007669"/>
    <property type="project" value="UniProtKB-SubCell"/>
</dbReference>
<evidence type="ECO:0000256" key="2">
    <source>
        <dbReference type="ARBA" id="ARBA00022448"/>
    </source>
</evidence>
<keyword evidence="3 8" id="KW-0812">Transmembrane</keyword>
<evidence type="ECO:0000259" key="9">
    <source>
        <dbReference type="PROSITE" id="PS50801"/>
    </source>
</evidence>
<dbReference type="InterPro" id="IPR001902">
    <property type="entry name" value="SLC26A/SulP_fam"/>
</dbReference>
<feature type="transmembrane region" description="Helical" evidence="8">
    <location>
        <begin position="48"/>
        <end position="70"/>
    </location>
</feature>
<accession>A0A5B6V9Z6</accession>
<evidence type="ECO:0000313" key="11">
    <source>
        <dbReference type="Proteomes" id="UP000325315"/>
    </source>
</evidence>
<organism evidence="10 11">
    <name type="scientific">Gossypium australe</name>
    <dbReference type="NCBI Taxonomy" id="47621"/>
    <lineage>
        <taxon>Eukaryota</taxon>
        <taxon>Viridiplantae</taxon>
        <taxon>Streptophyta</taxon>
        <taxon>Embryophyta</taxon>
        <taxon>Tracheophyta</taxon>
        <taxon>Spermatophyta</taxon>
        <taxon>Magnoliopsida</taxon>
        <taxon>eudicotyledons</taxon>
        <taxon>Gunneridae</taxon>
        <taxon>Pentapetalae</taxon>
        <taxon>rosids</taxon>
        <taxon>malvids</taxon>
        <taxon>Malvales</taxon>
        <taxon>Malvaceae</taxon>
        <taxon>Malvoideae</taxon>
        <taxon>Gossypium</taxon>
    </lineage>
</organism>
<evidence type="ECO:0000256" key="3">
    <source>
        <dbReference type="ARBA" id="ARBA00022692"/>
    </source>
</evidence>
<name>A0A5B6V9Z6_9ROSI</name>
<dbReference type="InterPro" id="IPR036513">
    <property type="entry name" value="STAS_dom_sf"/>
</dbReference>
<protein>
    <submittedName>
        <fullName evidence="10">Putative sulfate transporter 3.3</fullName>
    </submittedName>
</protein>
<dbReference type="Proteomes" id="UP000325315">
    <property type="component" value="Unassembled WGS sequence"/>
</dbReference>
<comment type="subcellular location">
    <subcellularLocation>
        <location evidence="1">Membrane</location>
        <topology evidence="1">Multi-pass membrane protein</topology>
    </subcellularLocation>
</comment>
<dbReference type="Gene3D" id="3.30.750.24">
    <property type="entry name" value="STAS domain"/>
    <property type="match status" value="1"/>
</dbReference>
<sequence>MGFSSSLQWSWQTILMGFCFLVFLLVARHVVRSYYSSLCLQSMKRPKLFWVSAGAPLVSVILSTLLVFAFKAQHHGISIIGKLQEGLNPPSWNMLQFRGSHLGLSIKTGLVTGIISLTIIEQVNKGGKSLSYRTPLGILAWPGINNGSKPLINNIITSIFPGKQEGIAVGRTFAALKNYKVDGNKEMMAIGLMNMVGSSTSCYITTGAFSRSAVNHNAGAKSAVSNIVMSITVMVTLLFLMPLFQYTPNVVLGAIIVSAVVGLIDIPAACQIWKIDKFDFIVMLCAFFGVIFISVQDGLAMAVGMSIFKILQQITRPKTVMLGNIPGTDIFRDLHHYKESMKIPGFLILSIEAPINFANSTYLNERILRWIEEYEAEDHKKQSSLQFVVLVMSAVSAIDTSGVSIFKELKKTVEKKGAELVLVNPLGEVMEKLQKSDEAGDFLRPDCLFLTVGEAVATLTATIKSQVSNHVV</sequence>
<evidence type="ECO:0000256" key="4">
    <source>
        <dbReference type="ARBA" id="ARBA00022847"/>
    </source>
</evidence>
<feature type="transmembrane region" description="Helical" evidence="8">
    <location>
        <begin position="280"/>
        <end position="308"/>
    </location>
</feature>
<dbReference type="EMBL" id="SMMG02000007">
    <property type="protein sequence ID" value="KAA3465947.1"/>
    <property type="molecule type" value="Genomic_DNA"/>
</dbReference>
<feature type="transmembrane region" description="Helical" evidence="8">
    <location>
        <begin position="6"/>
        <end position="27"/>
    </location>
</feature>
<dbReference type="CDD" id="cd07042">
    <property type="entry name" value="STAS_SulP_like_sulfate_transporter"/>
    <property type="match status" value="1"/>
</dbReference>
<dbReference type="Pfam" id="PF00916">
    <property type="entry name" value="Sulfate_transp"/>
    <property type="match status" value="1"/>
</dbReference>